<dbReference type="Pfam" id="PF21130">
    <property type="entry name" value="YgfZ_barrel"/>
    <property type="match status" value="1"/>
</dbReference>
<feature type="binding site" evidence="4">
    <location>
        <position position="192"/>
    </location>
    <ligand>
        <name>folate</name>
        <dbReference type="ChEBI" id="CHEBI:62501"/>
    </ligand>
</feature>
<sequence length="330" mass="38171">MFPRMAFLGQYPVPSKDLPLTFISLEEWTLVRLYGPDVIQCLHNQFTCDIQNLNKNKYSFSAHCNPKGKMISNMYVFHLKNQEMAFIERLNICKKQIEEMKKYMVFSSVTVIPDYDAILIGIAGINARKHLSMFFSVLPNKTHTIIHAQDVTLLYLSAPSERFLLIINKKSILDYLLSESQSQIQLNNSRQWVSLDMEAGYPIIEPITSELFVPQAVNMDILHGISFNKGCYIGQESIARIKYRGHNKQTLYRLHGVIDYKKNYKLPAAGDQVELKINNQHWKNIGIVLQSCQIKKNNIWIQVVLNRSILASSELRITNTQTHDSLMFYY</sequence>
<evidence type="ECO:0000256" key="4">
    <source>
        <dbReference type="HAMAP-Rule" id="MF_01175"/>
    </source>
</evidence>
<dbReference type="GO" id="GO:0009451">
    <property type="term" value="P:RNA modification"/>
    <property type="evidence" value="ECO:0007669"/>
    <property type="project" value="InterPro"/>
</dbReference>
<dbReference type="AlphaFoldDB" id="A0AAE9I665"/>
<comment type="similarity">
    <text evidence="4">Belongs to the tRNA-modifying YgfZ family.</text>
</comment>
<dbReference type="RefSeq" id="WP_250246878.1">
    <property type="nucleotide sequence ID" value="NZ_CP097749.1"/>
</dbReference>
<dbReference type="InterPro" id="IPR045179">
    <property type="entry name" value="YgfZ/GcvT"/>
</dbReference>
<dbReference type="NCBIfam" id="NF007110">
    <property type="entry name" value="PRK09559.1"/>
    <property type="match status" value="1"/>
</dbReference>
<keyword evidence="3 4" id="KW-0290">Folate-binding</keyword>
<dbReference type="KEGG" id="bhb:M9394_02920"/>
<dbReference type="PANTHER" id="PTHR22602">
    <property type="entry name" value="TRANSFERASE CAF17, MITOCHONDRIAL-RELATED"/>
    <property type="match status" value="1"/>
</dbReference>
<dbReference type="GO" id="GO:0005542">
    <property type="term" value="F:folic acid binding"/>
    <property type="evidence" value="ECO:0007669"/>
    <property type="project" value="UniProtKB-UniRule"/>
</dbReference>
<evidence type="ECO:0000313" key="7">
    <source>
        <dbReference type="EMBL" id="URJ27479.1"/>
    </source>
</evidence>
<dbReference type="EMBL" id="CP097751">
    <property type="protein sequence ID" value="URJ27479.1"/>
    <property type="molecule type" value="Genomic_DNA"/>
</dbReference>
<name>A0AAE9I665_9ENTR</name>
<dbReference type="NCBIfam" id="TIGR03317">
    <property type="entry name" value="ygfZ_signature"/>
    <property type="match status" value="1"/>
</dbReference>
<accession>A0AAE9I665</accession>
<evidence type="ECO:0000256" key="3">
    <source>
        <dbReference type="ARBA" id="ARBA00022954"/>
    </source>
</evidence>
<protein>
    <recommendedName>
        <fullName evidence="4">tRNA-modifying protein YgfZ</fullName>
    </recommendedName>
</protein>
<evidence type="ECO:0000313" key="6">
    <source>
        <dbReference type="EMBL" id="URJ24677.1"/>
    </source>
</evidence>
<reference evidence="7" key="1">
    <citation type="submission" date="2022-05" db="EMBL/GenBank/DDBJ databases">
        <title>Impact of host demography and evolutionary history on endosymbiont molecular evolution: a test in carpenter ants (Genus Camponotus) and their Blochmannia endosymbionts.</title>
        <authorList>
            <person name="Manthey J.D."/>
            <person name="Giron J.C."/>
            <person name="Hruska J.P."/>
        </authorList>
    </citation>
    <scope>NUCLEOTIDE SEQUENCE</scope>
    <source>
        <strain evidence="7">C-049</strain>
        <strain evidence="6">C-050</strain>
    </source>
</reference>
<dbReference type="PANTHER" id="PTHR22602:SF0">
    <property type="entry name" value="TRANSFERASE CAF17, MITOCHONDRIAL-RELATED"/>
    <property type="match status" value="1"/>
</dbReference>
<dbReference type="Gene3D" id="3.30.70.1400">
    <property type="entry name" value="Aminomethyltransferase beta-barrel domains"/>
    <property type="match status" value="1"/>
</dbReference>
<dbReference type="HAMAP" id="MF_01175">
    <property type="entry name" value="tRNA_modifying_YgfZ"/>
    <property type="match status" value="1"/>
</dbReference>
<comment type="function">
    <text evidence="4">Folate-binding protein involved in regulating the level of ATP-DnaA and in the modification of some tRNAs. It is probably a key factor in regulatory networks that act via tRNA modification, such as initiation of chromosomal replication.</text>
</comment>
<keyword evidence="2 4" id="KW-0819">tRNA processing</keyword>
<dbReference type="InterPro" id="IPR023758">
    <property type="entry name" value="tRNA-modifying_YgfZ"/>
</dbReference>
<dbReference type="EMBL" id="CP097750">
    <property type="protein sequence ID" value="URJ24677.1"/>
    <property type="molecule type" value="Genomic_DNA"/>
</dbReference>
<proteinExistence type="inferred from homology"/>
<feature type="binding site" evidence="4">
    <location>
        <position position="28"/>
    </location>
    <ligand>
        <name>folate</name>
        <dbReference type="ChEBI" id="CHEBI:62501"/>
    </ligand>
</feature>
<dbReference type="Proteomes" id="UP001056323">
    <property type="component" value="Chromosome"/>
</dbReference>
<dbReference type="Proteomes" id="UP001056483">
    <property type="component" value="Chromosome"/>
</dbReference>
<evidence type="ECO:0000313" key="9">
    <source>
        <dbReference type="Proteomes" id="UP001056483"/>
    </source>
</evidence>
<organism evidence="7 8">
    <name type="scientific">Candidatus Blochmanniella camponoti</name>
    <dbReference type="NCBI Taxonomy" id="108080"/>
    <lineage>
        <taxon>Bacteria</taxon>
        <taxon>Pseudomonadati</taxon>
        <taxon>Pseudomonadota</taxon>
        <taxon>Gammaproteobacteria</taxon>
        <taxon>Enterobacterales</taxon>
        <taxon>Enterobacteriaceae</taxon>
        <taxon>ant endosymbionts</taxon>
        <taxon>Candidatus Blochmanniella</taxon>
    </lineage>
</organism>
<dbReference type="GO" id="GO:0016226">
    <property type="term" value="P:iron-sulfur cluster assembly"/>
    <property type="evidence" value="ECO:0007669"/>
    <property type="project" value="TreeGrafter"/>
</dbReference>
<dbReference type="GO" id="GO:0005737">
    <property type="term" value="C:cytoplasm"/>
    <property type="evidence" value="ECO:0007669"/>
    <property type="project" value="UniProtKB-SubCell"/>
</dbReference>
<keyword evidence="9" id="KW-1185">Reference proteome</keyword>
<dbReference type="InterPro" id="IPR017703">
    <property type="entry name" value="YgfZ/GCV_T_CS"/>
</dbReference>
<dbReference type="SUPFAM" id="SSF101790">
    <property type="entry name" value="Aminomethyltransferase beta-barrel domain"/>
    <property type="match status" value="1"/>
</dbReference>
<keyword evidence="1 4" id="KW-0963">Cytoplasm</keyword>
<evidence type="ECO:0000256" key="2">
    <source>
        <dbReference type="ARBA" id="ARBA00022694"/>
    </source>
</evidence>
<dbReference type="InterPro" id="IPR029043">
    <property type="entry name" value="GcvT/YgfZ_C"/>
</dbReference>
<comment type="subcellular location">
    <subcellularLocation>
        <location evidence="4">Cytoplasm</location>
    </subcellularLocation>
</comment>
<evidence type="ECO:0000256" key="1">
    <source>
        <dbReference type="ARBA" id="ARBA00022490"/>
    </source>
</evidence>
<gene>
    <name evidence="7" type="primary">ygfZ</name>
    <name evidence="7" type="ORF">M9394_02920</name>
    <name evidence="6" type="ORF">M9404_00970</name>
</gene>
<dbReference type="Gene3D" id="2.40.30.160">
    <property type="match status" value="1"/>
</dbReference>
<evidence type="ECO:0000259" key="5">
    <source>
        <dbReference type="Pfam" id="PF21130"/>
    </source>
</evidence>
<dbReference type="GO" id="GO:0008033">
    <property type="term" value="P:tRNA processing"/>
    <property type="evidence" value="ECO:0007669"/>
    <property type="project" value="UniProtKB-UniRule"/>
</dbReference>
<evidence type="ECO:0000313" key="8">
    <source>
        <dbReference type="Proteomes" id="UP001056323"/>
    </source>
</evidence>
<dbReference type="SUPFAM" id="SSF103025">
    <property type="entry name" value="Folate-binding domain"/>
    <property type="match status" value="1"/>
</dbReference>
<feature type="domain" description="tRNA-modifying protein YgfZ-like beta-barrel" evidence="5">
    <location>
        <begin position="247"/>
        <end position="319"/>
    </location>
</feature>
<dbReference type="Gene3D" id="3.30.70.1630">
    <property type="match status" value="1"/>
</dbReference>
<dbReference type="InterPro" id="IPR048451">
    <property type="entry name" value="YgfZ_barrel"/>
</dbReference>